<name>G1PIC3_MYOLU</name>
<keyword evidence="5 11" id="KW-0297">G-protein coupled receptor</keyword>
<dbReference type="Ensembl" id="ENSMLUT00000011467.2">
    <property type="protein sequence ID" value="ENSMLUP00000010448.2"/>
    <property type="gene ID" value="ENSMLUG00000011481.2"/>
</dbReference>
<dbReference type="EMBL" id="AAPE02032107">
    <property type="status" value="NOT_ANNOTATED_CDS"/>
    <property type="molecule type" value="Genomic_DNA"/>
</dbReference>
<sequence>TLEIMNATVTKGFNGSEQCPRDTRIAQLVFPAIYTIVFLTSISLNTLALWVFIHIPSSSTFIVYLKSTLVADLVMTLMLPFKILSDSHLGPWQLRAFVCRFSAVIFYETMYVGIILLGLIAFDRFLKIIRPFGKFFVQKPTFAKTVSTFVWFLLFLISLPNMILSNQKMTPSTVKKCASLKSPLGLKWHQAVNYISQFIFWTVFALMLLFYVVIAKKVYDSYRKSKSKDSKNNKKLEGKVFIVVAVFFLCFAPFHFARVPYTQSQTNSKTNCRLQHQLFIAKETTLLLAATNICMDPLIYIFLCKNFTRRLLCRRGRKTTASNQDNHTSQTDNITLN</sequence>
<evidence type="ECO:0000256" key="1">
    <source>
        <dbReference type="ARBA" id="ARBA00004651"/>
    </source>
</evidence>
<reference evidence="15 16" key="1">
    <citation type="journal article" date="2011" name="Nature">
        <title>A high-resolution map of human evolutionary constraint using 29 mammals.</title>
        <authorList>
            <person name="Lindblad-Toh K."/>
            <person name="Garber M."/>
            <person name="Zuk O."/>
            <person name="Lin M.F."/>
            <person name="Parker B.J."/>
            <person name="Washietl S."/>
            <person name="Kheradpour P."/>
            <person name="Ernst J."/>
            <person name="Jordan G."/>
            <person name="Mauceli E."/>
            <person name="Ward L.D."/>
            <person name="Lowe C.B."/>
            <person name="Holloway A.K."/>
            <person name="Clamp M."/>
            <person name="Gnerre S."/>
            <person name="Alfoldi J."/>
            <person name="Beal K."/>
            <person name="Chang J."/>
            <person name="Clawson H."/>
            <person name="Cuff J."/>
            <person name="Di Palma F."/>
            <person name="Fitzgerald S."/>
            <person name="Flicek P."/>
            <person name="Guttman M."/>
            <person name="Hubisz M.J."/>
            <person name="Jaffe D.B."/>
            <person name="Jungreis I."/>
            <person name="Kent W.J."/>
            <person name="Kostka D."/>
            <person name="Lara M."/>
            <person name="Martins A.L."/>
            <person name="Massingham T."/>
            <person name="Moltke I."/>
            <person name="Raney B.J."/>
            <person name="Rasmussen M.D."/>
            <person name="Robinson J."/>
            <person name="Stark A."/>
            <person name="Vilella A.J."/>
            <person name="Wen J."/>
            <person name="Xie X."/>
            <person name="Zody M.C."/>
            <person name="Baldwin J."/>
            <person name="Bloom T."/>
            <person name="Chin C.W."/>
            <person name="Heiman D."/>
            <person name="Nicol R."/>
            <person name="Nusbaum C."/>
            <person name="Young S."/>
            <person name="Wilkinson J."/>
            <person name="Worley K.C."/>
            <person name="Kovar C.L."/>
            <person name="Muzny D.M."/>
            <person name="Gibbs R.A."/>
            <person name="Cree A."/>
            <person name="Dihn H.H."/>
            <person name="Fowler G."/>
            <person name="Jhangiani S."/>
            <person name="Joshi V."/>
            <person name="Lee S."/>
            <person name="Lewis L.R."/>
            <person name="Nazareth L.V."/>
            <person name="Okwuonu G."/>
            <person name="Santibanez J."/>
            <person name="Warren W.C."/>
            <person name="Mardis E.R."/>
            <person name="Weinstock G.M."/>
            <person name="Wilson R.K."/>
            <person name="Delehaunty K."/>
            <person name="Dooling D."/>
            <person name="Fronik C."/>
            <person name="Fulton L."/>
            <person name="Fulton B."/>
            <person name="Graves T."/>
            <person name="Minx P."/>
            <person name="Sodergren E."/>
            <person name="Birney E."/>
            <person name="Margulies E.H."/>
            <person name="Herrero J."/>
            <person name="Green E.D."/>
            <person name="Haussler D."/>
            <person name="Siepel A."/>
            <person name="Goldman N."/>
            <person name="Pollard K.S."/>
            <person name="Pedersen J.S."/>
            <person name="Lander E.S."/>
            <person name="Kellis M."/>
        </authorList>
    </citation>
    <scope>NUCLEOTIDE SEQUENCE [LARGE SCALE GENOMIC DNA]</scope>
</reference>
<keyword evidence="10 11" id="KW-0807">Transducer</keyword>
<evidence type="ECO:0000256" key="4">
    <source>
        <dbReference type="ARBA" id="ARBA00022989"/>
    </source>
</evidence>
<dbReference type="PANTHER" id="PTHR24233:SF10">
    <property type="entry name" value="P2Y PURINOCEPTOR 13"/>
    <property type="match status" value="1"/>
</dbReference>
<dbReference type="PANTHER" id="PTHR24233">
    <property type="entry name" value="P2Y PURINOCEPTOR-RELATED G-PROTEIN COUPLED RECEPTOR"/>
    <property type="match status" value="1"/>
</dbReference>
<proteinExistence type="inferred from homology"/>
<organism evidence="15 16">
    <name type="scientific">Myotis lucifugus</name>
    <name type="common">Little brown bat</name>
    <dbReference type="NCBI Taxonomy" id="59463"/>
    <lineage>
        <taxon>Eukaryota</taxon>
        <taxon>Metazoa</taxon>
        <taxon>Chordata</taxon>
        <taxon>Craniata</taxon>
        <taxon>Vertebrata</taxon>
        <taxon>Euteleostomi</taxon>
        <taxon>Mammalia</taxon>
        <taxon>Eutheria</taxon>
        <taxon>Laurasiatheria</taxon>
        <taxon>Chiroptera</taxon>
        <taxon>Yangochiroptera</taxon>
        <taxon>Vespertilionidae</taxon>
        <taxon>Myotis</taxon>
    </lineage>
</organism>
<accession>G1PIC3</accession>
<dbReference type="FunFam" id="1.20.1070.10:FF:000049">
    <property type="entry name" value="G-protein coupled receptor 87"/>
    <property type="match status" value="1"/>
</dbReference>
<feature type="domain" description="G-protein coupled receptors family 1 profile" evidence="14">
    <location>
        <begin position="44"/>
        <end position="300"/>
    </location>
</feature>
<keyword evidence="3 11" id="KW-0812">Transmembrane</keyword>
<dbReference type="GeneTree" id="ENSGT01110000267167"/>
<evidence type="ECO:0000256" key="7">
    <source>
        <dbReference type="ARBA" id="ARBA00023157"/>
    </source>
</evidence>
<dbReference type="InterPro" id="IPR008109">
    <property type="entry name" value="P2Y13_rcpt"/>
</dbReference>
<dbReference type="Proteomes" id="UP000001074">
    <property type="component" value="Unassembled WGS sequence"/>
</dbReference>
<evidence type="ECO:0000256" key="11">
    <source>
        <dbReference type="RuleBase" id="RU000688"/>
    </source>
</evidence>
<dbReference type="eggNOG" id="ENOG502QUS2">
    <property type="taxonomic scope" value="Eukaryota"/>
</dbReference>
<comment type="similarity">
    <text evidence="11">Belongs to the G-protein coupled receptor 1 family.</text>
</comment>
<evidence type="ECO:0000256" key="8">
    <source>
        <dbReference type="ARBA" id="ARBA00023170"/>
    </source>
</evidence>
<dbReference type="InParanoid" id="G1PIC3"/>
<dbReference type="STRING" id="59463.ENSMLUP00000010448"/>
<dbReference type="InterPro" id="IPR000276">
    <property type="entry name" value="GPCR_Rhodpsn"/>
</dbReference>
<dbReference type="GO" id="GO:0005783">
    <property type="term" value="C:endoplasmic reticulum"/>
    <property type="evidence" value="ECO:0007669"/>
    <property type="project" value="Ensembl"/>
</dbReference>
<protein>
    <submittedName>
        <fullName evidence="15">Purinergic receptor P2Y13</fullName>
    </submittedName>
</protein>
<feature type="transmembrane region" description="Helical" evidence="13">
    <location>
        <begin position="101"/>
        <end position="122"/>
    </location>
</feature>
<feature type="transmembrane region" description="Helical" evidence="13">
    <location>
        <begin position="236"/>
        <end position="256"/>
    </location>
</feature>
<evidence type="ECO:0000259" key="14">
    <source>
        <dbReference type="PROSITE" id="PS50262"/>
    </source>
</evidence>
<feature type="transmembrane region" description="Helical" evidence="13">
    <location>
        <begin position="60"/>
        <end position="81"/>
    </location>
</feature>
<comment type="subcellular location">
    <subcellularLocation>
        <location evidence="1">Cell membrane</location>
        <topology evidence="1">Multi-pass membrane protein</topology>
    </subcellularLocation>
</comment>
<dbReference type="SUPFAM" id="SSF81321">
    <property type="entry name" value="Family A G protein-coupled receptor-like"/>
    <property type="match status" value="1"/>
</dbReference>
<keyword evidence="6 13" id="KW-0472">Membrane</keyword>
<dbReference type="PRINTS" id="PR00237">
    <property type="entry name" value="GPCRRHODOPSN"/>
</dbReference>
<reference evidence="15" key="3">
    <citation type="submission" date="2025-09" db="UniProtKB">
        <authorList>
            <consortium name="Ensembl"/>
        </authorList>
    </citation>
    <scope>IDENTIFICATION</scope>
</reference>
<dbReference type="AlphaFoldDB" id="G1PIC3"/>
<evidence type="ECO:0000256" key="5">
    <source>
        <dbReference type="ARBA" id="ARBA00023040"/>
    </source>
</evidence>
<evidence type="ECO:0000313" key="15">
    <source>
        <dbReference type="Ensembl" id="ENSMLUP00000010448.2"/>
    </source>
</evidence>
<dbReference type="GO" id="GO:0005886">
    <property type="term" value="C:plasma membrane"/>
    <property type="evidence" value="ECO:0007669"/>
    <property type="project" value="UniProtKB-SubCell"/>
</dbReference>
<dbReference type="Pfam" id="PF00001">
    <property type="entry name" value="7tm_1"/>
    <property type="match status" value="1"/>
</dbReference>
<evidence type="ECO:0000256" key="9">
    <source>
        <dbReference type="ARBA" id="ARBA00023180"/>
    </source>
</evidence>
<keyword evidence="2" id="KW-1003">Cell membrane</keyword>
<evidence type="ECO:0000256" key="6">
    <source>
        <dbReference type="ARBA" id="ARBA00023136"/>
    </source>
</evidence>
<reference evidence="15" key="2">
    <citation type="submission" date="2025-08" db="UniProtKB">
        <authorList>
            <consortium name="Ensembl"/>
        </authorList>
    </citation>
    <scope>IDENTIFICATION</scope>
</reference>
<feature type="region of interest" description="Disordered" evidence="12">
    <location>
        <begin position="318"/>
        <end position="337"/>
    </location>
</feature>
<dbReference type="PROSITE" id="PS00237">
    <property type="entry name" value="G_PROTEIN_RECEP_F1_1"/>
    <property type="match status" value="1"/>
</dbReference>
<evidence type="ECO:0000256" key="13">
    <source>
        <dbReference type="SAM" id="Phobius"/>
    </source>
</evidence>
<feature type="transmembrane region" description="Helical" evidence="13">
    <location>
        <begin position="286"/>
        <end position="308"/>
    </location>
</feature>
<keyword evidence="4 13" id="KW-1133">Transmembrane helix</keyword>
<feature type="transmembrane region" description="Helical" evidence="13">
    <location>
        <begin position="32"/>
        <end position="53"/>
    </location>
</feature>
<keyword evidence="7" id="KW-1015">Disulfide bond</keyword>
<dbReference type="Gene3D" id="1.20.1070.10">
    <property type="entry name" value="Rhodopsin 7-helix transmembrane proteins"/>
    <property type="match status" value="1"/>
</dbReference>
<feature type="transmembrane region" description="Helical" evidence="13">
    <location>
        <begin position="194"/>
        <end position="215"/>
    </location>
</feature>
<dbReference type="HOGENOM" id="CLU_009579_8_2_1"/>
<dbReference type="PROSITE" id="PS50262">
    <property type="entry name" value="G_PROTEIN_RECEP_F1_2"/>
    <property type="match status" value="1"/>
</dbReference>
<feature type="transmembrane region" description="Helical" evidence="13">
    <location>
        <begin position="142"/>
        <end position="163"/>
    </location>
</feature>
<feature type="compositionally biased region" description="Polar residues" evidence="12">
    <location>
        <begin position="319"/>
        <end position="337"/>
    </location>
</feature>
<keyword evidence="8 11" id="KW-0675">Receptor</keyword>
<dbReference type="GO" id="GO:0045028">
    <property type="term" value="F:G protein-coupled purinergic nucleotide receptor activity"/>
    <property type="evidence" value="ECO:0007669"/>
    <property type="project" value="InterPro"/>
</dbReference>
<keyword evidence="16" id="KW-1185">Reference proteome</keyword>
<gene>
    <name evidence="15" type="primary">P2RY13</name>
</gene>
<dbReference type="InterPro" id="IPR017452">
    <property type="entry name" value="GPCR_Rhodpsn_7TM"/>
</dbReference>
<evidence type="ECO:0000256" key="2">
    <source>
        <dbReference type="ARBA" id="ARBA00022475"/>
    </source>
</evidence>
<evidence type="ECO:0000256" key="10">
    <source>
        <dbReference type="ARBA" id="ARBA00023224"/>
    </source>
</evidence>
<evidence type="ECO:0000256" key="3">
    <source>
        <dbReference type="ARBA" id="ARBA00022692"/>
    </source>
</evidence>
<dbReference type="PRINTS" id="PR01157">
    <property type="entry name" value="P2YPURNOCPTR"/>
</dbReference>
<evidence type="ECO:0000313" key="16">
    <source>
        <dbReference type="Proteomes" id="UP000001074"/>
    </source>
</evidence>
<evidence type="ECO:0000256" key="12">
    <source>
        <dbReference type="SAM" id="MobiDB-lite"/>
    </source>
</evidence>
<dbReference type="PRINTS" id="PR01735">
    <property type="entry name" value="P2Y13PRNCPTR"/>
</dbReference>
<keyword evidence="9" id="KW-0325">Glycoprotein</keyword>
<dbReference type="OMA" id="TERLPCM"/>